<reference evidence="1" key="1">
    <citation type="submission" date="2019-11" db="EMBL/GenBank/DDBJ databases">
        <authorList>
            <person name="Feng L."/>
        </authorList>
    </citation>
    <scope>NUCLEOTIDE SEQUENCE</scope>
    <source>
        <strain evidence="1">ChathewayiLFYP18</strain>
    </source>
</reference>
<gene>
    <name evidence="1" type="ORF">CHLFYP18_05178</name>
    <name evidence="2" type="ORF">CHLFYP18_05750</name>
</gene>
<dbReference type="AlphaFoldDB" id="A0A6N2Y8V1"/>
<organism evidence="1">
    <name type="scientific">Hungatella hathewayi</name>
    <dbReference type="NCBI Taxonomy" id="154046"/>
    <lineage>
        <taxon>Bacteria</taxon>
        <taxon>Bacillati</taxon>
        <taxon>Bacillota</taxon>
        <taxon>Clostridia</taxon>
        <taxon>Lachnospirales</taxon>
        <taxon>Lachnospiraceae</taxon>
        <taxon>Hungatella</taxon>
    </lineage>
</organism>
<dbReference type="EMBL" id="CACRUH010000005">
    <property type="protein sequence ID" value="VYT63211.1"/>
    <property type="molecule type" value="Genomic_DNA"/>
</dbReference>
<accession>A0A6N2Y8V1</accession>
<dbReference type="RefSeq" id="WP_156832134.1">
    <property type="nucleotide sequence ID" value="NZ_CACRUH010000005.1"/>
</dbReference>
<protein>
    <submittedName>
        <fullName evidence="1">Uncharacterized protein</fullName>
    </submittedName>
</protein>
<evidence type="ECO:0000313" key="1">
    <source>
        <dbReference type="EMBL" id="VYT63211.1"/>
    </source>
</evidence>
<dbReference type="EMBL" id="CACRUH010000014">
    <property type="protein sequence ID" value="VYT85931.1"/>
    <property type="molecule type" value="Genomic_DNA"/>
</dbReference>
<proteinExistence type="predicted"/>
<name>A0A6N2Y8V1_9FIRM</name>
<sequence length="64" mass="7705">MTDRIVKLRQYVQFDFYTVDEMFVLQLFDKNNAANDGSDCIWEDDHFDFEALFEQAIAWCEENL</sequence>
<evidence type="ECO:0000313" key="2">
    <source>
        <dbReference type="EMBL" id="VYT85931.1"/>
    </source>
</evidence>